<evidence type="ECO:0000313" key="10">
    <source>
        <dbReference type="Proteomes" id="UP000198878"/>
    </source>
</evidence>
<feature type="transmembrane region" description="Helical" evidence="7">
    <location>
        <begin position="254"/>
        <end position="274"/>
    </location>
</feature>
<keyword evidence="4 7" id="KW-0812">Transmembrane</keyword>
<accession>A0A1H5RGW2</accession>
<feature type="transmembrane region" description="Helical" evidence="7">
    <location>
        <begin position="419"/>
        <end position="443"/>
    </location>
</feature>
<evidence type="ECO:0000256" key="1">
    <source>
        <dbReference type="ARBA" id="ARBA00004651"/>
    </source>
</evidence>
<comment type="similarity">
    <text evidence="2">Belongs to the EccD/Snm4 family.</text>
</comment>
<dbReference type="STRING" id="218821.SAMN05421837_114187"/>
<dbReference type="InterPro" id="IPR006707">
    <property type="entry name" value="T7SS_EccD"/>
</dbReference>
<feature type="transmembrane region" description="Helical" evidence="7">
    <location>
        <begin position="223"/>
        <end position="242"/>
    </location>
</feature>
<reference evidence="10" key="1">
    <citation type="submission" date="2016-10" db="EMBL/GenBank/DDBJ databases">
        <authorList>
            <person name="Varghese N."/>
            <person name="Submissions S."/>
        </authorList>
    </citation>
    <scope>NUCLEOTIDE SEQUENCE [LARGE SCALE GENOMIC DNA]</scope>
    <source>
        <strain evidence="10">DSM 44654</strain>
    </source>
</reference>
<gene>
    <name evidence="9" type="ORF">SAMN05421837_114187</name>
</gene>
<feature type="transmembrane region" description="Helical" evidence="7">
    <location>
        <begin position="172"/>
        <end position="191"/>
    </location>
</feature>
<dbReference type="GO" id="GO:0005886">
    <property type="term" value="C:plasma membrane"/>
    <property type="evidence" value="ECO:0007669"/>
    <property type="project" value="UniProtKB-SubCell"/>
</dbReference>
<dbReference type="AlphaFoldDB" id="A0A1H5RGW2"/>
<keyword evidence="10" id="KW-1185">Reference proteome</keyword>
<comment type="subcellular location">
    <subcellularLocation>
        <location evidence="1">Cell membrane</location>
        <topology evidence="1">Multi-pass membrane protein</topology>
    </subcellularLocation>
</comment>
<feature type="transmembrane region" description="Helical" evidence="7">
    <location>
        <begin position="197"/>
        <end position="216"/>
    </location>
</feature>
<dbReference type="RefSeq" id="WP_086677893.1">
    <property type="nucleotide sequence ID" value="NZ_FNUJ01000014.1"/>
</dbReference>
<dbReference type="OrthoDB" id="4775372at2"/>
<evidence type="ECO:0000256" key="6">
    <source>
        <dbReference type="ARBA" id="ARBA00023136"/>
    </source>
</evidence>
<keyword evidence="5 7" id="KW-1133">Transmembrane helix</keyword>
<dbReference type="InterPro" id="IPR044049">
    <property type="entry name" value="EccD_transm"/>
</dbReference>
<evidence type="ECO:0000313" key="9">
    <source>
        <dbReference type="EMBL" id="SEF37626.1"/>
    </source>
</evidence>
<feature type="transmembrane region" description="Helical" evidence="7">
    <location>
        <begin position="330"/>
        <end position="351"/>
    </location>
</feature>
<evidence type="ECO:0000256" key="2">
    <source>
        <dbReference type="ARBA" id="ARBA00006162"/>
    </source>
</evidence>
<feature type="transmembrane region" description="Helical" evidence="7">
    <location>
        <begin position="300"/>
        <end position="324"/>
    </location>
</feature>
<evidence type="ECO:0000256" key="4">
    <source>
        <dbReference type="ARBA" id="ARBA00022692"/>
    </source>
</evidence>
<proteinExistence type="inferred from homology"/>
<evidence type="ECO:0000256" key="3">
    <source>
        <dbReference type="ARBA" id="ARBA00022475"/>
    </source>
</evidence>
<sequence>MTTTGLVRVTVATPHRRIDLALPERAPLAELLPGLLRHAGAADEPPGGWLLRRGDGGRLDPARTAAAQRVGDGEVLHLAPAHVDWPELEYDDLADVIADGSARLGGTWQARHTRAAGLAAGSLAALLALAVLSTAGPAWTPPAVGALLAAIALVAGGAALARAFGDSGAGTVLAVTAWPFAFVGGALLLAAGKPLGAPQLLAGCAAVLVAAVAGLVGVADRAAVFSAAAVAGLAGTLGAWLATARVVPGPQAAAIVAAAALVGSPALPALAVRLGRLPLPVLPRGTADLLHDTPHPARRAVYASVVRTDGLLTGLLWAIAVAAVPAQVWWAGHGGTAGLVFTAVLTAGFLLRARLHPIVRHRLPLLLAGATGLASLALLGGGHPWTITAVCAAAAVAAVPAGLRYAARTPTPYLARWGEVVEVLVVVAVVPLLCWVLGLYAVLRGLAG</sequence>
<organism evidence="9 10">
    <name type="scientific">Amycolatopsis pretoriensis</name>
    <dbReference type="NCBI Taxonomy" id="218821"/>
    <lineage>
        <taxon>Bacteria</taxon>
        <taxon>Bacillati</taxon>
        <taxon>Actinomycetota</taxon>
        <taxon>Actinomycetes</taxon>
        <taxon>Pseudonocardiales</taxon>
        <taxon>Pseudonocardiaceae</taxon>
        <taxon>Amycolatopsis</taxon>
    </lineage>
</organism>
<dbReference type="NCBIfam" id="TIGR03920">
    <property type="entry name" value="T7SS_EccD"/>
    <property type="match status" value="1"/>
</dbReference>
<feature type="transmembrane region" description="Helical" evidence="7">
    <location>
        <begin position="115"/>
        <end position="136"/>
    </location>
</feature>
<name>A0A1H5RGW2_9PSEU</name>
<feature type="transmembrane region" description="Helical" evidence="7">
    <location>
        <begin position="363"/>
        <end position="381"/>
    </location>
</feature>
<dbReference type="Gene3D" id="3.10.20.90">
    <property type="entry name" value="Phosphatidylinositol 3-kinase Catalytic Subunit, Chain A, domain 1"/>
    <property type="match status" value="1"/>
</dbReference>
<dbReference type="EMBL" id="FNUJ01000014">
    <property type="protein sequence ID" value="SEF37626.1"/>
    <property type="molecule type" value="Genomic_DNA"/>
</dbReference>
<keyword evidence="3" id="KW-1003">Cell membrane</keyword>
<evidence type="ECO:0000256" key="5">
    <source>
        <dbReference type="ARBA" id="ARBA00022989"/>
    </source>
</evidence>
<evidence type="ECO:0000256" key="7">
    <source>
        <dbReference type="SAM" id="Phobius"/>
    </source>
</evidence>
<dbReference type="Proteomes" id="UP000198878">
    <property type="component" value="Unassembled WGS sequence"/>
</dbReference>
<dbReference type="Pfam" id="PF08817">
    <property type="entry name" value="YukD"/>
    <property type="match status" value="1"/>
</dbReference>
<dbReference type="Pfam" id="PF19053">
    <property type="entry name" value="EccD"/>
    <property type="match status" value="1"/>
</dbReference>
<feature type="domain" description="EccD-like transmembrane" evidence="8">
    <location>
        <begin position="113"/>
        <end position="446"/>
    </location>
</feature>
<dbReference type="PIRSF" id="PIRSF017804">
    <property type="entry name" value="Secretion_EccD1"/>
    <property type="match status" value="1"/>
</dbReference>
<evidence type="ECO:0000259" key="8">
    <source>
        <dbReference type="Pfam" id="PF19053"/>
    </source>
</evidence>
<dbReference type="InterPro" id="IPR024962">
    <property type="entry name" value="YukD-like"/>
</dbReference>
<feature type="transmembrane region" description="Helical" evidence="7">
    <location>
        <begin position="142"/>
        <end position="160"/>
    </location>
</feature>
<feature type="transmembrane region" description="Helical" evidence="7">
    <location>
        <begin position="387"/>
        <end position="407"/>
    </location>
</feature>
<keyword evidence="6 7" id="KW-0472">Membrane</keyword>
<protein>
    <submittedName>
        <fullName evidence="9">Type VII secretion integral membrane protein EccD</fullName>
    </submittedName>
</protein>